<dbReference type="AlphaFoldDB" id="A0A5C5TZE4"/>
<dbReference type="GO" id="GO:0005829">
    <property type="term" value="C:cytosol"/>
    <property type="evidence" value="ECO:0007669"/>
    <property type="project" value="TreeGrafter"/>
</dbReference>
<dbReference type="InterPro" id="IPR006935">
    <property type="entry name" value="Helicase/UvrB_N"/>
</dbReference>
<name>A0A5C5TZE4_9GAMM</name>
<keyword evidence="3" id="KW-1185">Reference proteome</keyword>
<reference evidence="2 3" key="1">
    <citation type="journal article" date="2008" name="Int. J. Syst. Evol. Microbiol.">
        <title>Luteimonas marina sp. nov., isolated from seawater.</title>
        <authorList>
            <person name="Baik K.S."/>
            <person name="Park S.C."/>
            <person name="Kim M.S."/>
            <person name="Kim E.M."/>
            <person name="Park C."/>
            <person name="Chun J."/>
            <person name="Seong C.N."/>
        </authorList>
    </citation>
    <scope>NUCLEOTIDE SEQUENCE [LARGE SCALE GENOMIC DNA]</scope>
    <source>
        <strain evidence="2 3">FR1330</strain>
    </source>
</reference>
<dbReference type="GO" id="GO:0005524">
    <property type="term" value="F:ATP binding"/>
    <property type="evidence" value="ECO:0007669"/>
    <property type="project" value="InterPro"/>
</dbReference>
<dbReference type="SUPFAM" id="SSF52540">
    <property type="entry name" value="P-loop containing nucleoside triphosphate hydrolases"/>
    <property type="match status" value="1"/>
</dbReference>
<evidence type="ECO:0000313" key="3">
    <source>
        <dbReference type="Proteomes" id="UP000319980"/>
    </source>
</evidence>
<dbReference type="GO" id="GO:0016787">
    <property type="term" value="F:hydrolase activity"/>
    <property type="evidence" value="ECO:0007669"/>
    <property type="project" value="InterPro"/>
</dbReference>
<dbReference type="Proteomes" id="UP000319980">
    <property type="component" value="Unassembled WGS sequence"/>
</dbReference>
<dbReference type="InterPro" id="IPR050742">
    <property type="entry name" value="Helicase_Restrict-Modif_Enz"/>
</dbReference>
<dbReference type="PANTHER" id="PTHR47396">
    <property type="entry name" value="TYPE I RESTRICTION ENZYME ECOKI R PROTEIN"/>
    <property type="match status" value="1"/>
</dbReference>
<evidence type="ECO:0000259" key="1">
    <source>
        <dbReference type="Pfam" id="PF04851"/>
    </source>
</evidence>
<feature type="domain" description="Helicase/UvrB N-terminal" evidence="1">
    <location>
        <begin position="8"/>
        <end position="246"/>
    </location>
</feature>
<comment type="caution">
    <text evidence="2">The sequence shown here is derived from an EMBL/GenBank/DDBJ whole genome shotgun (WGS) entry which is preliminary data.</text>
</comment>
<keyword evidence="2" id="KW-0540">Nuclease</keyword>
<sequence length="891" mass="99384">MSAFVRKDYQQRVLESVEKYFVLCHRTGDADSAFYQATKELWQQGQKFNPLPGFATDMPYFCLRVPTGGGKTFLAASSVALANTHLLRSEHSVVLWLVPSDAIREQTLKALRQPDHPYHHALREAGAVTVMDLDEAKAITRATLDTSTVVIVSTVQAFSRESTQGLKVYASSGALMQHFDHLSAAQRDGLLQDDDGTVPFSLANVLRLRRPFLVVDEAHNARTRIRFATFERFNPSGVMELTATPDLEDVPSNVLHSVGAAELKLEQMIKLPVLLEAEPDWQVCLGDAIARRGELQKLADEEHRRGAPYLRPLVLVQAEPRRQGVETLDTARVRQELIDNQRIPPEEIVIATGEERGLEALDREFKLGIADPACPVKFVLTQKALAEGWDCPFAYVLVGLGSQQSGTAVEQLLGRVLRQPDAKARDTAALNQSYAFVRSGDFARVANELRDGLVRGAGFERKDVSQFVAAQRQDQDDLDFGGRGKLVFTPVDVALPEAPKLRTLPKSVQDKLKWDKGSKTLTITGPLTESEAEDVQQAVAGESSRVAIAQAAEASRTTAVEFFRTPAELGERLRVPQLALKLQGELQLFDDPEALDYPWDLSGYDAAPTRDDISALGAASKVAEAGKIDVADDGKLRIGFLPGLQRDLGLSYQPEHWDETRLAAWLCRNLPEPSVTHASKRAFVAAWLRALLARDGFSLARANQLKFTVRGLLQDAIRRLRREAVGNAYQQTLFGEGREDRVITSDAFAFEFNPQAYAPGRDYDGRFGQWDFRKHFYGRVGDFDSKEEFECAVQLDRLAQQGRIRYWVRNLVNKPGCAFFLQKATGRFWPDFVCELNDGSILVVEYKGAQGWTDAQDDRDIGQLWAELSGGRCRFVMVRDRRWPQIEEALA</sequence>
<dbReference type="Pfam" id="PF04851">
    <property type="entry name" value="ResIII"/>
    <property type="match status" value="1"/>
</dbReference>
<dbReference type="InterPro" id="IPR027417">
    <property type="entry name" value="P-loop_NTPase"/>
</dbReference>
<dbReference type="EMBL" id="VOHK01000005">
    <property type="protein sequence ID" value="TWT19144.1"/>
    <property type="molecule type" value="Genomic_DNA"/>
</dbReference>
<protein>
    <submittedName>
        <fullName evidence="2">Restriction endonuclease subunit R</fullName>
    </submittedName>
</protein>
<accession>A0A5C5TZE4</accession>
<dbReference type="GO" id="GO:0003677">
    <property type="term" value="F:DNA binding"/>
    <property type="evidence" value="ECO:0007669"/>
    <property type="project" value="InterPro"/>
</dbReference>
<evidence type="ECO:0000313" key="2">
    <source>
        <dbReference type="EMBL" id="TWT19144.1"/>
    </source>
</evidence>
<dbReference type="RefSeq" id="WP_146388259.1">
    <property type="nucleotide sequence ID" value="NZ_VOHK01000005.1"/>
</dbReference>
<keyword evidence="2" id="KW-0255">Endonuclease</keyword>
<dbReference type="PANTHER" id="PTHR47396:SF1">
    <property type="entry name" value="ATP-DEPENDENT HELICASE IRC3-RELATED"/>
    <property type="match status" value="1"/>
</dbReference>
<dbReference type="OrthoDB" id="9804145at2"/>
<keyword evidence="2" id="KW-0378">Hydrolase</keyword>
<gene>
    <name evidence="2" type="ORF">FQY83_12310</name>
</gene>
<organism evidence="2 3">
    <name type="scientific">Luteimonas marina</name>
    <dbReference type="NCBI Taxonomy" id="488485"/>
    <lineage>
        <taxon>Bacteria</taxon>
        <taxon>Pseudomonadati</taxon>
        <taxon>Pseudomonadota</taxon>
        <taxon>Gammaproteobacteria</taxon>
        <taxon>Lysobacterales</taxon>
        <taxon>Lysobacteraceae</taxon>
        <taxon>Luteimonas</taxon>
    </lineage>
</organism>
<dbReference type="Gene3D" id="3.40.50.300">
    <property type="entry name" value="P-loop containing nucleotide triphosphate hydrolases"/>
    <property type="match status" value="1"/>
</dbReference>
<proteinExistence type="predicted"/>
<dbReference type="GO" id="GO:0004519">
    <property type="term" value="F:endonuclease activity"/>
    <property type="evidence" value="ECO:0007669"/>
    <property type="project" value="UniProtKB-KW"/>
</dbReference>